<dbReference type="Proteomes" id="UP000680304">
    <property type="component" value="Unassembled WGS sequence"/>
</dbReference>
<evidence type="ECO:0000256" key="1">
    <source>
        <dbReference type="SAM" id="Phobius"/>
    </source>
</evidence>
<comment type="caution">
    <text evidence="2">The sequence shown here is derived from an EMBL/GenBank/DDBJ whole genome shotgun (WGS) entry which is preliminary data.</text>
</comment>
<organism evidence="2 3">
    <name type="scientific">Paenibacillus cisolokensis</name>
    <dbReference type="NCBI Taxonomy" id="1658519"/>
    <lineage>
        <taxon>Bacteria</taxon>
        <taxon>Bacillati</taxon>
        <taxon>Bacillota</taxon>
        <taxon>Bacilli</taxon>
        <taxon>Bacillales</taxon>
        <taxon>Paenibacillaceae</taxon>
        <taxon>Paenibacillus</taxon>
    </lineage>
</organism>
<protein>
    <submittedName>
        <fullName evidence="2">Uncharacterized protein</fullName>
    </submittedName>
</protein>
<reference evidence="2 3" key="1">
    <citation type="submission" date="2021-04" db="EMBL/GenBank/DDBJ databases">
        <title>Draft genome sequence of Paenibacillus cisolokensis, LC2-13A.</title>
        <authorList>
            <person name="Uke A."/>
            <person name="Chhe C."/>
            <person name="Baramee S."/>
            <person name="Kosugi A."/>
        </authorList>
    </citation>
    <scope>NUCLEOTIDE SEQUENCE [LARGE SCALE GENOMIC DNA]</scope>
    <source>
        <strain evidence="2 3">LC2-13A</strain>
    </source>
</reference>
<evidence type="ECO:0000313" key="2">
    <source>
        <dbReference type="EMBL" id="GIQ63299.1"/>
    </source>
</evidence>
<keyword evidence="1" id="KW-0472">Membrane</keyword>
<accession>A0ABQ4N551</accession>
<feature type="transmembrane region" description="Helical" evidence="1">
    <location>
        <begin position="49"/>
        <end position="68"/>
    </location>
</feature>
<keyword evidence="1" id="KW-0812">Transmembrane</keyword>
<keyword evidence="3" id="KW-1185">Reference proteome</keyword>
<dbReference type="EMBL" id="BOVJ01000059">
    <property type="protein sequence ID" value="GIQ63299.1"/>
    <property type="molecule type" value="Genomic_DNA"/>
</dbReference>
<proteinExistence type="predicted"/>
<keyword evidence="1" id="KW-1133">Transmembrane helix</keyword>
<gene>
    <name evidence="2" type="ORF">PACILC2_18670</name>
</gene>
<sequence length="70" mass="8148">MKRKKKKLFFGAVFVILLFLTAVQEIGPGREFAASESIEEGRGHSLQKIHINYLLFLYDMVYIIISWLND</sequence>
<name>A0ABQ4N551_9BACL</name>
<evidence type="ECO:0000313" key="3">
    <source>
        <dbReference type="Proteomes" id="UP000680304"/>
    </source>
</evidence>